<evidence type="ECO:0000256" key="1">
    <source>
        <dbReference type="SAM" id="MobiDB-lite"/>
    </source>
</evidence>
<name>A0A242KAU0_9ENTE</name>
<reference evidence="4" key="1">
    <citation type="submission" date="2017-05" db="EMBL/GenBank/DDBJ databases">
        <title>The Genome Sequence of Enterococcus sp. 9E7_DIV0242.</title>
        <authorList>
            <consortium name="The Broad Institute Genomics Platform"/>
            <consortium name="The Broad Institute Genomic Center for Infectious Diseases"/>
            <person name="Earl A."/>
            <person name="Manson A."/>
            <person name="Schwartman J."/>
            <person name="Gilmore M."/>
            <person name="Abouelleil A."/>
            <person name="Cao P."/>
            <person name="Chapman S."/>
            <person name="Cusick C."/>
            <person name="Shea T."/>
            <person name="Young S."/>
            <person name="Neafsey D."/>
            <person name="Nusbaum C."/>
            <person name="Birren B."/>
        </authorList>
    </citation>
    <scope>NUCLEOTIDE SEQUENCE [LARGE SCALE GENOMIC DNA]</scope>
    <source>
        <strain evidence="4">9E7_DIV0242</strain>
    </source>
</reference>
<reference evidence="5" key="3">
    <citation type="submission" date="2024-03" db="EMBL/GenBank/DDBJ databases">
        <title>The Genome Sequence of Enterococcus sp. DIV0242b.</title>
        <authorList>
            <consortium name="The Broad Institute Genomics Platform"/>
            <consortium name="The Broad Institute Microbial Omics Core"/>
            <consortium name="The Broad Institute Genomic Center for Infectious Diseases"/>
            <person name="Earl A."/>
            <person name="Manson A."/>
            <person name="Gilmore M."/>
            <person name="Schwartman J."/>
            <person name="Shea T."/>
            <person name="Abouelleil A."/>
            <person name="Cao P."/>
            <person name="Chapman S."/>
            <person name="Cusick C."/>
            <person name="Young S."/>
            <person name="Neafsey D."/>
            <person name="Nusbaum C."/>
            <person name="Birren B."/>
        </authorList>
    </citation>
    <scope>NUCLEOTIDE SEQUENCE</scope>
    <source>
        <strain evidence="5">9E7_DIV0242</strain>
    </source>
</reference>
<feature type="chain" id="PRO_5038424236" description="DUF6287 domain-containing protein" evidence="2">
    <location>
        <begin position="18"/>
        <end position="186"/>
    </location>
</feature>
<dbReference type="Pfam" id="PF19804">
    <property type="entry name" value="DUF6287"/>
    <property type="match status" value="1"/>
</dbReference>
<evidence type="ECO:0000313" key="6">
    <source>
        <dbReference type="Proteomes" id="UP000195141"/>
    </source>
</evidence>
<dbReference type="RefSeq" id="WP_086348855.1">
    <property type="nucleotide sequence ID" value="NZ_CP147247.1"/>
</dbReference>
<sequence>MKKKVSICAFVLMLVLAGCNNPSDQKKEETKQTSSTQASSVIASSQSSTEALEMEVVESSEAPSTIQSVESVPPQEVSQDLDIAAINSGDLSTLIGTWQNGEGDVLVINADGTTNINMTVHSVIDSDKTSKVPYANLAAERTGAALGLYRIGFENPDGDNSDKTRPRLVITQMGGDYPAEKYYYRQ</sequence>
<organism evidence="4">
    <name type="scientific">Candidatus Enterococcus clewellii</name>
    <dbReference type="NCBI Taxonomy" id="1834193"/>
    <lineage>
        <taxon>Bacteria</taxon>
        <taxon>Bacillati</taxon>
        <taxon>Bacillota</taxon>
        <taxon>Bacilli</taxon>
        <taxon>Lactobacillales</taxon>
        <taxon>Enterococcaceae</taxon>
        <taxon>Enterococcus</taxon>
    </lineage>
</organism>
<feature type="region of interest" description="Disordered" evidence="1">
    <location>
        <begin position="22"/>
        <end position="50"/>
    </location>
</feature>
<feature type="domain" description="DUF6287" evidence="3">
    <location>
        <begin position="79"/>
        <end position="112"/>
    </location>
</feature>
<gene>
    <name evidence="4" type="ORF">A5888_001798</name>
    <name evidence="5" type="ORF">A5888_003041</name>
</gene>
<dbReference type="EMBL" id="NGMM01000002">
    <property type="protein sequence ID" value="OTP17660.1"/>
    <property type="molecule type" value="Genomic_DNA"/>
</dbReference>
<keyword evidence="6" id="KW-1185">Reference proteome</keyword>
<dbReference type="PROSITE" id="PS51257">
    <property type="entry name" value="PROKAR_LIPOPROTEIN"/>
    <property type="match status" value="1"/>
</dbReference>
<reference evidence="5" key="2">
    <citation type="submission" date="2017-05" db="EMBL/GenBank/DDBJ databases">
        <authorList>
            <consortium name="The Broad Institute Genomics Platform"/>
            <consortium name="The Broad Institute Genomic Center for Infectious Diseases"/>
            <person name="Earl A."/>
            <person name="Manson A."/>
            <person name="Schwartman J."/>
            <person name="Gilmore M."/>
            <person name="Abouelleil A."/>
            <person name="Cao P."/>
            <person name="Chapman S."/>
            <person name="Cusick C."/>
            <person name="Shea T."/>
            <person name="Young S."/>
            <person name="Neafsey D."/>
            <person name="Nusbaum C."/>
            <person name="Birren B."/>
        </authorList>
    </citation>
    <scope>NUCLEOTIDE SEQUENCE</scope>
    <source>
        <strain evidence="5">9E7_DIV0242</strain>
    </source>
</reference>
<feature type="signal peptide" evidence="2">
    <location>
        <begin position="1"/>
        <end position="17"/>
    </location>
</feature>
<feature type="compositionally biased region" description="Low complexity" evidence="1">
    <location>
        <begin position="32"/>
        <end position="50"/>
    </location>
</feature>
<evidence type="ECO:0000313" key="4">
    <source>
        <dbReference type="EMBL" id="OTP17660.1"/>
    </source>
</evidence>
<evidence type="ECO:0000259" key="3">
    <source>
        <dbReference type="Pfam" id="PF19804"/>
    </source>
</evidence>
<dbReference type="EMBL" id="CP147247">
    <property type="protein sequence ID" value="WYJ91273.1"/>
    <property type="molecule type" value="Genomic_DNA"/>
</dbReference>
<dbReference type="AlphaFoldDB" id="A0A242KAU0"/>
<evidence type="ECO:0000256" key="2">
    <source>
        <dbReference type="SAM" id="SignalP"/>
    </source>
</evidence>
<accession>A0A242KAU0</accession>
<keyword evidence="2" id="KW-0732">Signal</keyword>
<dbReference type="OrthoDB" id="2136578at2"/>
<protein>
    <recommendedName>
        <fullName evidence="3">DUF6287 domain-containing protein</fullName>
    </recommendedName>
</protein>
<dbReference type="Proteomes" id="UP000195141">
    <property type="component" value="Chromosome"/>
</dbReference>
<dbReference type="InterPro" id="IPR046254">
    <property type="entry name" value="DUF6287"/>
</dbReference>
<proteinExistence type="predicted"/>
<evidence type="ECO:0000313" key="5">
    <source>
        <dbReference type="EMBL" id="WYJ91273.1"/>
    </source>
</evidence>